<dbReference type="PRINTS" id="PR00039">
    <property type="entry name" value="HTHLYSR"/>
</dbReference>
<name>A0AA86JAM8_9ENTR</name>
<dbReference type="Gene3D" id="1.10.10.10">
    <property type="entry name" value="Winged helix-like DNA-binding domain superfamily/Winged helix DNA-binding domain"/>
    <property type="match status" value="1"/>
</dbReference>
<gene>
    <name evidence="6" type="ORF">ENKO_25530</name>
</gene>
<dbReference type="PROSITE" id="PS50931">
    <property type="entry name" value="HTH_LYSR"/>
    <property type="match status" value="1"/>
</dbReference>
<dbReference type="Pfam" id="PF00126">
    <property type="entry name" value="HTH_1"/>
    <property type="match status" value="1"/>
</dbReference>
<feature type="domain" description="HTH lysR-type" evidence="5">
    <location>
        <begin position="1"/>
        <end position="60"/>
    </location>
</feature>
<dbReference type="SUPFAM" id="SSF46785">
    <property type="entry name" value="Winged helix' DNA-binding domain"/>
    <property type="match status" value="1"/>
</dbReference>
<dbReference type="SUPFAM" id="SSF53850">
    <property type="entry name" value="Periplasmic binding protein-like II"/>
    <property type="match status" value="1"/>
</dbReference>
<organism evidence="6 7">
    <name type="scientific">Enterobacter kobei</name>
    <dbReference type="NCBI Taxonomy" id="208224"/>
    <lineage>
        <taxon>Bacteria</taxon>
        <taxon>Pseudomonadati</taxon>
        <taxon>Pseudomonadota</taxon>
        <taxon>Gammaproteobacteria</taxon>
        <taxon>Enterobacterales</taxon>
        <taxon>Enterobacteriaceae</taxon>
        <taxon>Enterobacter</taxon>
        <taxon>Enterobacter cloacae complex</taxon>
    </lineage>
</organism>
<proteinExistence type="inferred from homology"/>
<dbReference type="InterPro" id="IPR036390">
    <property type="entry name" value="WH_DNA-bd_sf"/>
</dbReference>
<protein>
    <submittedName>
        <fullName evidence="6">LysR family transcriptional regulator</fullName>
    </submittedName>
</protein>
<dbReference type="FunFam" id="1.10.10.10:FF:000001">
    <property type="entry name" value="LysR family transcriptional regulator"/>
    <property type="match status" value="1"/>
</dbReference>
<evidence type="ECO:0000259" key="5">
    <source>
        <dbReference type="PROSITE" id="PS50931"/>
    </source>
</evidence>
<dbReference type="Gene3D" id="3.40.190.290">
    <property type="match status" value="1"/>
</dbReference>
<dbReference type="RefSeq" id="WP_088219543.1">
    <property type="nucleotide sequence ID" value="NZ_AP024590.1"/>
</dbReference>
<evidence type="ECO:0000313" key="7">
    <source>
        <dbReference type="Proteomes" id="UP000682928"/>
    </source>
</evidence>
<evidence type="ECO:0000256" key="2">
    <source>
        <dbReference type="ARBA" id="ARBA00023015"/>
    </source>
</evidence>
<dbReference type="CDD" id="cd08422">
    <property type="entry name" value="PBP2_CrgA_like"/>
    <property type="match status" value="1"/>
</dbReference>
<dbReference type="Pfam" id="PF03466">
    <property type="entry name" value="LysR_substrate"/>
    <property type="match status" value="1"/>
</dbReference>
<reference evidence="6" key="1">
    <citation type="submission" date="2021-04" db="EMBL/GenBank/DDBJ databases">
        <title>Difference and commonality of drug resistance evolution in various bacteria. and drug sensitivity profiles.</title>
        <authorList>
            <person name="Maeda T."/>
            <person name="Shibai A."/>
            <person name="Kawada K."/>
            <person name="Kotani H."/>
            <person name="Tarusawa Y."/>
            <person name="Tanabe K."/>
            <person name="Furusawa C."/>
        </authorList>
    </citation>
    <scope>NUCLEOTIDE SEQUENCE</scope>
    <source>
        <strain evidence="6">JCM 8580</strain>
    </source>
</reference>
<dbReference type="InterPro" id="IPR005119">
    <property type="entry name" value="LysR_subst-bd"/>
</dbReference>
<dbReference type="PANTHER" id="PTHR30537">
    <property type="entry name" value="HTH-TYPE TRANSCRIPTIONAL REGULATOR"/>
    <property type="match status" value="1"/>
</dbReference>
<keyword evidence="4" id="KW-0804">Transcription</keyword>
<comment type="similarity">
    <text evidence="1">Belongs to the LysR transcriptional regulatory family.</text>
</comment>
<dbReference type="InterPro" id="IPR058163">
    <property type="entry name" value="LysR-type_TF_proteobact-type"/>
</dbReference>
<dbReference type="EMBL" id="AP024590">
    <property type="protein sequence ID" value="BCU55959.1"/>
    <property type="molecule type" value="Genomic_DNA"/>
</dbReference>
<dbReference type="PANTHER" id="PTHR30537:SF5">
    <property type="entry name" value="HTH-TYPE TRANSCRIPTIONAL ACTIVATOR TTDR-RELATED"/>
    <property type="match status" value="1"/>
</dbReference>
<dbReference type="Proteomes" id="UP000682928">
    <property type="component" value="Chromosome"/>
</dbReference>
<dbReference type="GO" id="GO:0043565">
    <property type="term" value="F:sequence-specific DNA binding"/>
    <property type="evidence" value="ECO:0007669"/>
    <property type="project" value="TreeGrafter"/>
</dbReference>
<dbReference type="InterPro" id="IPR000847">
    <property type="entry name" value="LysR_HTH_N"/>
</dbReference>
<sequence>MSDRWLETEVFIRVAESGSFSRAARELGLSQPSASRIVTGLEARLGVELLLRTTRNMTLTEAGSVFLEKARHAAANLKEAEDAARGIDSLRGTLRLALPVMYGSKAIIPVLPAFLARYPELQIEITMRDERQNLVVAGVDIAIRMGTLEDSTFGARQITSVPRMLVASPAYLAGRGVPKMPEDLAFHDVILHEPGVVRDNSTLKLFKAGTTHVITLHGRIRIDAAPGILAAVTAGLGIANVTTVMSAQERQDGRLVQVLPEYQLEPLKVFAVYPSGPRPSARIRTLVDYLITALRN</sequence>
<dbReference type="InterPro" id="IPR036388">
    <property type="entry name" value="WH-like_DNA-bd_sf"/>
</dbReference>
<dbReference type="GO" id="GO:0003700">
    <property type="term" value="F:DNA-binding transcription factor activity"/>
    <property type="evidence" value="ECO:0007669"/>
    <property type="project" value="InterPro"/>
</dbReference>
<evidence type="ECO:0000256" key="3">
    <source>
        <dbReference type="ARBA" id="ARBA00023125"/>
    </source>
</evidence>
<keyword evidence="3" id="KW-0238">DNA-binding</keyword>
<evidence type="ECO:0000256" key="1">
    <source>
        <dbReference type="ARBA" id="ARBA00009437"/>
    </source>
</evidence>
<dbReference type="GO" id="GO:0006351">
    <property type="term" value="P:DNA-templated transcription"/>
    <property type="evidence" value="ECO:0007669"/>
    <property type="project" value="TreeGrafter"/>
</dbReference>
<dbReference type="AlphaFoldDB" id="A0AA86JAM8"/>
<evidence type="ECO:0000256" key="4">
    <source>
        <dbReference type="ARBA" id="ARBA00023163"/>
    </source>
</evidence>
<keyword evidence="2" id="KW-0805">Transcription regulation</keyword>
<evidence type="ECO:0000313" key="6">
    <source>
        <dbReference type="EMBL" id="BCU55959.1"/>
    </source>
</evidence>
<accession>A0AA86JAM8</accession>